<dbReference type="PANTHER" id="PTHR43232">
    <property type="entry name" value="MOLYBDENUM COFACTOR BIOSYNTHESIS PROTEIN B"/>
    <property type="match status" value="1"/>
</dbReference>
<evidence type="ECO:0000313" key="5">
    <source>
        <dbReference type="Proteomes" id="UP001596071"/>
    </source>
</evidence>
<dbReference type="InterPro" id="IPR012245">
    <property type="entry name" value="MoaB"/>
</dbReference>
<dbReference type="PIRSF" id="PIRSF006443">
    <property type="entry name" value="MoaB"/>
    <property type="match status" value="1"/>
</dbReference>
<comment type="pathway">
    <text evidence="2">Cofactor biosynthesis; molybdopterin biosynthesis.</text>
</comment>
<sequence length="170" mass="18547">MSNLTDKDKKKSIAIAVLTVSDTRDKDTDKSGGTIIRMAEEAGHIIADYRISKDNPAEISGNVEEWIGNSAVEAIIITGGSGIGYRDVTIETVKPYFTKTIDGFGELFRFLSYTEDVGSKALLSRATAGSIDEKVLFALPGSSKAVKLAMEKLILPELHHIVHELTKHRK</sequence>
<dbReference type="RefSeq" id="WP_381447450.1">
    <property type="nucleotide sequence ID" value="NZ_JBHSNP010000029.1"/>
</dbReference>
<keyword evidence="2" id="KW-0501">Molybdenum cofactor biosynthesis</keyword>
<dbReference type="SMART" id="SM00852">
    <property type="entry name" value="MoCF_biosynth"/>
    <property type="match status" value="1"/>
</dbReference>
<comment type="function">
    <text evidence="2">May be involved in the biosynthesis of molybdopterin.</text>
</comment>
<dbReference type="Gene3D" id="3.40.980.10">
    <property type="entry name" value="MoaB/Mog-like domain"/>
    <property type="match status" value="1"/>
</dbReference>
<dbReference type="Pfam" id="PF00994">
    <property type="entry name" value="MoCF_biosynth"/>
    <property type="match status" value="1"/>
</dbReference>
<gene>
    <name evidence="4" type="ORF">ACFPTP_17440</name>
</gene>
<accession>A0ABW0U491</accession>
<name>A0ABW0U491_9BACL</name>
<evidence type="ECO:0000256" key="2">
    <source>
        <dbReference type="PIRNR" id="PIRNR006443"/>
    </source>
</evidence>
<dbReference type="SUPFAM" id="SSF53218">
    <property type="entry name" value="Molybdenum cofactor biosynthesis proteins"/>
    <property type="match status" value="1"/>
</dbReference>
<dbReference type="CDD" id="cd00886">
    <property type="entry name" value="MogA_MoaB"/>
    <property type="match status" value="1"/>
</dbReference>
<dbReference type="InterPro" id="IPR036425">
    <property type="entry name" value="MoaB/Mog-like_dom_sf"/>
</dbReference>
<keyword evidence="5" id="KW-1185">Reference proteome</keyword>
<dbReference type="NCBIfam" id="TIGR00177">
    <property type="entry name" value="molyb_syn"/>
    <property type="match status" value="1"/>
</dbReference>
<dbReference type="InterPro" id="IPR001453">
    <property type="entry name" value="MoaB/Mog_dom"/>
</dbReference>
<comment type="caution">
    <text evidence="4">The sequence shown here is derived from an EMBL/GenBank/DDBJ whole genome shotgun (WGS) entry which is preliminary data.</text>
</comment>
<organism evidence="4 5">
    <name type="scientific">Sporosarcina koreensis</name>
    <dbReference type="NCBI Taxonomy" id="334735"/>
    <lineage>
        <taxon>Bacteria</taxon>
        <taxon>Bacillati</taxon>
        <taxon>Bacillota</taxon>
        <taxon>Bacilli</taxon>
        <taxon>Bacillales</taxon>
        <taxon>Caryophanaceae</taxon>
        <taxon>Sporosarcina</taxon>
    </lineage>
</organism>
<evidence type="ECO:0000256" key="1">
    <source>
        <dbReference type="ARBA" id="ARBA00015262"/>
    </source>
</evidence>
<feature type="domain" description="MoaB/Mog" evidence="3">
    <location>
        <begin position="16"/>
        <end position="161"/>
    </location>
</feature>
<dbReference type="Proteomes" id="UP001596071">
    <property type="component" value="Unassembled WGS sequence"/>
</dbReference>
<dbReference type="PANTHER" id="PTHR43232:SF2">
    <property type="entry name" value="MOLYBDENUM COFACTOR BIOSYNTHESIS PROTEIN B"/>
    <property type="match status" value="1"/>
</dbReference>
<evidence type="ECO:0000313" key="4">
    <source>
        <dbReference type="EMBL" id="MFC5605025.1"/>
    </source>
</evidence>
<comment type="similarity">
    <text evidence="2">Belongs to the MoaB/Mog family.</text>
</comment>
<protein>
    <recommendedName>
        <fullName evidence="1 2">Molybdenum cofactor biosynthesis protein B</fullName>
    </recommendedName>
</protein>
<reference evidence="5" key="1">
    <citation type="journal article" date="2019" name="Int. J. Syst. Evol. Microbiol.">
        <title>The Global Catalogue of Microorganisms (GCM) 10K type strain sequencing project: providing services to taxonomists for standard genome sequencing and annotation.</title>
        <authorList>
            <consortium name="The Broad Institute Genomics Platform"/>
            <consortium name="The Broad Institute Genome Sequencing Center for Infectious Disease"/>
            <person name="Wu L."/>
            <person name="Ma J."/>
        </authorList>
    </citation>
    <scope>NUCLEOTIDE SEQUENCE [LARGE SCALE GENOMIC DNA]</scope>
    <source>
        <strain evidence="5">KACC 11299</strain>
    </source>
</reference>
<dbReference type="EMBL" id="JBHSNP010000029">
    <property type="protein sequence ID" value="MFC5605025.1"/>
    <property type="molecule type" value="Genomic_DNA"/>
</dbReference>
<proteinExistence type="inferred from homology"/>
<evidence type="ECO:0000259" key="3">
    <source>
        <dbReference type="SMART" id="SM00852"/>
    </source>
</evidence>